<dbReference type="EMBL" id="JACGCM010000704">
    <property type="protein sequence ID" value="KAF6168158.1"/>
    <property type="molecule type" value="Genomic_DNA"/>
</dbReference>
<accession>A0A7J7NMJ0</accession>
<evidence type="ECO:0000256" key="1">
    <source>
        <dbReference type="ARBA" id="ARBA00001946"/>
    </source>
</evidence>
<sequence>MASTFLHCKTTASISSITRLNLHGSSSLNIPMKVNMPQNQSFWATVNADIEAHLERAIPIHPQLSVAEPMHQVIFSTPKSMASALCIAACEVVGGERDKAIAAASAVHMMHVAEFTLDDNQLSAQQKRKSMVQDIGIARFGVLPLGYELLATSDNPMGNNSEKILRAIIEITQAMGPQGMVDGQYWKMQCKGSYGDELCHIGWIDHVCEKMDGGLCSCGAACGAILGGGSEDEIKKLRRFGMYIGMIHGMMKRGIDLGRVENEVLEMVEGLKTLALKELEYFKNKDVDALKSLVDARVSQF</sequence>
<name>A0A7J7NMJ0_9MAGN</name>
<dbReference type="Gene3D" id="1.10.600.10">
    <property type="entry name" value="Farnesyl Diphosphate Synthase"/>
    <property type="match status" value="1"/>
</dbReference>
<dbReference type="SUPFAM" id="SSF48576">
    <property type="entry name" value="Terpenoid synthases"/>
    <property type="match status" value="1"/>
</dbReference>
<evidence type="ECO:0000256" key="3">
    <source>
        <dbReference type="ARBA" id="ARBA00022842"/>
    </source>
</evidence>
<dbReference type="PANTHER" id="PTHR43281:SF6">
    <property type="entry name" value="HETERODIMERIC GERANYLGERANYL PYROPHOSPHATE SYNTHASE SMALL SUBUNIT, CHLOROPLASTIC-LIKE"/>
    <property type="match status" value="1"/>
</dbReference>
<evidence type="ECO:0000256" key="2">
    <source>
        <dbReference type="ARBA" id="ARBA00022723"/>
    </source>
</evidence>
<dbReference type="OrthoDB" id="1923994at2759"/>
<comment type="caution">
    <text evidence="4">The sequence shown here is derived from an EMBL/GenBank/DDBJ whole genome shotgun (WGS) entry which is preliminary data.</text>
</comment>
<keyword evidence="5" id="KW-1185">Reference proteome</keyword>
<organism evidence="4 5">
    <name type="scientific">Kingdonia uniflora</name>
    <dbReference type="NCBI Taxonomy" id="39325"/>
    <lineage>
        <taxon>Eukaryota</taxon>
        <taxon>Viridiplantae</taxon>
        <taxon>Streptophyta</taxon>
        <taxon>Embryophyta</taxon>
        <taxon>Tracheophyta</taxon>
        <taxon>Spermatophyta</taxon>
        <taxon>Magnoliopsida</taxon>
        <taxon>Ranunculales</taxon>
        <taxon>Circaeasteraceae</taxon>
        <taxon>Kingdonia</taxon>
    </lineage>
</organism>
<gene>
    <name evidence="4" type="ORF">GIB67_011543</name>
</gene>
<dbReference type="Proteomes" id="UP000541444">
    <property type="component" value="Unassembled WGS sequence"/>
</dbReference>
<dbReference type="CDD" id="cd00385">
    <property type="entry name" value="Isoprenoid_Biosyn_C1"/>
    <property type="match status" value="1"/>
</dbReference>
<keyword evidence="2" id="KW-0479">Metal-binding</keyword>
<dbReference type="InterPro" id="IPR008949">
    <property type="entry name" value="Isoprenoid_synthase_dom_sf"/>
</dbReference>
<proteinExistence type="predicted"/>
<dbReference type="GO" id="GO:0004659">
    <property type="term" value="F:prenyltransferase activity"/>
    <property type="evidence" value="ECO:0007669"/>
    <property type="project" value="TreeGrafter"/>
</dbReference>
<evidence type="ECO:0000313" key="4">
    <source>
        <dbReference type="EMBL" id="KAF6168158.1"/>
    </source>
</evidence>
<dbReference type="AlphaFoldDB" id="A0A7J7NMJ0"/>
<reference evidence="4 5" key="1">
    <citation type="journal article" date="2020" name="IScience">
        <title>Genome Sequencing of the Endangered Kingdonia uniflora (Circaeasteraceae, Ranunculales) Reveals Potential Mechanisms of Evolutionary Specialization.</title>
        <authorList>
            <person name="Sun Y."/>
            <person name="Deng T."/>
            <person name="Zhang A."/>
            <person name="Moore M.J."/>
            <person name="Landis J.B."/>
            <person name="Lin N."/>
            <person name="Zhang H."/>
            <person name="Zhang X."/>
            <person name="Huang J."/>
            <person name="Zhang X."/>
            <person name="Sun H."/>
            <person name="Wang H."/>
        </authorList>
    </citation>
    <scope>NUCLEOTIDE SEQUENCE [LARGE SCALE GENOMIC DNA]</scope>
    <source>
        <strain evidence="4">TB1705</strain>
        <tissue evidence="4">Leaf</tissue>
    </source>
</reference>
<comment type="cofactor">
    <cofactor evidence="1">
        <name>Mg(2+)</name>
        <dbReference type="ChEBI" id="CHEBI:18420"/>
    </cofactor>
</comment>
<evidence type="ECO:0000313" key="5">
    <source>
        <dbReference type="Proteomes" id="UP000541444"/>
    </source>
</evidence>
<dbReference type="GO" id="GO:0046872">
    <property type="term" value="F:metal ion binding"/>
    <property type="evidence" value="ECO:0007669"/>
    <property type="project" value="UniProtKB-KW"/>
</dbReference>
<keyword evidence="3" id="KW-0460">Magnesium</keyword>
<protein>
    <submittedName>
        <fullName evidence="4">Uncharacterized protein</fullName>
    </submittedName>
</protein>
<dbReference type="PANTHER" id="PTHR43281">
    <property type="entry name" value="FARNESYL DIPHOSPHATE SYNTHASE"/>
    <property type="match status" value="1"/>
</dbReference>